<proteinExistence type="predicted"/>
<dbReference type="Gene3D" id="3.40.50.720">
    <property type="entry name" value="NAD(P)-binding Rossmann-like Domain"/>
    <property type="match status" value="1"/>
</dbReference>
<dbReference type="GO" id="GO:0016491">
    <property type="term" value="F:oxidoreductase activity"/>
    <property type="evidence" value="ECO:0007669"/>
    <property type="project" value="UniProtKB-KW"/>
</dbReference>
<evidence type="ECO:0000256" key="2">
    <source>
        <dbReference type="SAM" id="MobiDB-lite"/>
    </source>
</evidence>
<dbReference type="InterPro" id="IPR036291">
    <property type="entry name" value="NAD(P)-bd_dom_sf"/>
</dbReference>
<comment type="caution">
    <text evidence="4">The sequence shown here is derived from an EMBL/GenBank/DDBJ whole genome shotgun (WGS) entry which is preliminary data.</text>
</comment>
<dbReference type="InterPro" id="IPR051267">
    <property type="entry name" value="STEAP_metalloreductase"/>
</dbReference>
<gene>
    <name evidence="4" type="ORF">GJ700_16990</name>
</gene>
<keyword evidence="1" id="KW-0560">Oxidoreductase</keyword>
<feature type="region of interest" description="Disordered" evidence="2">
    <location>
        <begin position="1"/>
        <end position="20"/>
    </location>
</feature>
<protein>
    <submittedName>
        <fullName evidence="4">NADP oxidoreductase</fullName>
    </submittedName>
</protein>
<dbReference type="InterPro" id="IPR028939">
    <property type="entry name" value="P5C_Rdtase_cat_N"/>
</dbReference>
<dbReference type="Proteomes" id="UP000446768">
    <property type="component" value="Unassembled WGS sequence"/>
</dbReference>
<evidence type="ECO:0000259" key="3">
    <source>
        <dbReference type="Pfam" id="PF03807"/>
    </source>
</evidence>
<feature type="domain" description="Pyrroline-5-carboxylate reductase catalytic N-terminal" evidence="3">
    <location>
        <begin position="23"/>
        <end position="112"/>
    </location>
</feature>
<name>A0A7X2LUZ8_9BURK</name>
<organism evidence="4 5">
    <name type="scientific">Pseudoduganella rivuli</name>
    <dbReference type="NCBI Taxonomy" id="2666085"/>
    <lineage>
        <taxon>Bacteria</taxon>
        <taxon>Pseudomonadati</taxon>
        <taxon>Pseudomonadota</taxon>
        <taxon>Betaproteobacteria</taxon>
        <taxon>Burkholderiales</taxon>
        <taxon>Oxalobacteraceae</taxon>
        <taxon>Telluria group</taxon>
        <taxon>Pseudoduganella</taxon>
    </lineage>
</organism>
<reference evidence="4 5" key="1">
    <citation type="submission" date="2019-11" db="EMBL/GenBank/DDBJ databases">
        <title>Novel species isolated from a subtropical stream in China.</title>
        <authorList>
            <person name="Lu H."/>
        </authorList>
    </citation>
    <scope>NUCLEOTIDE SEQUENCE [LARGE SCALE GENOMIC DNA]</scope>
    <source>
        <strain evidence="4 5">FT92W</strain>
    </source>
</reference>
<dbReference type="PANTHER" id="PTHR14239">
    <property type="entry name" value="DUDULIN-RELATED"/>
    <property type="match status" value="1"/>
</dbReference>
<accession>A0A7X2LUZ8</accession>
<evidence type="ECO:0000313" key="5">
    <source>
        <dbReference type="Proteomes" id="UP000446768"/>
    </source>
</evidence>
<dbReference type="SUPFAM" id="SSF51735">
    <property type="entry name" value="NAD(P)-binding Rossmann-fold domains"/>
    <property type="match status" value="1"/>
</dbReference>
<dbReference type="EMBL" id="WKJJ01000010">
    <property type="protein sequence ID" value="MRV73409.1"/>
    <property type="molecule type" value="Genomic_DNA"/>
</dbReference>
<evidence type="ECO:0000313" key="4">
    <source>
        <dbReference type="EMBL" id="MRV73409.1"/>
    </source>
</evidence>
<evidence type="ECO:0000256" key="1">
    <source>
        <dbReference type="ARBA" id="ARBA00023002"/>
    </source>
</evidence>
<feature type="compositionally biased region" description="Polar residues" evidence="2">
    <location>
        <begin position="1"/>
        <end position="10"/>
    </location>
</feature>
<dbReference type="Pfam" id="PF03807">
    <property type="entry name" value="F420_oxidored"/>
    <property type="match status" value="1"/>
</dbReference>
<keyword evidence="5" id="KW-1185">Reference proteome</keyword>
<sequence length="219" mass="22783">MSQTASWRNSHNPHKESNMKTNTVGIIGAGAIGQAFAQQLVKAGINVILSNSRGPETLAPVVDSLGSKATAGTVQQAAQADIVFVSTNWSRTQDALKDIPWDNRILIDATNPVLLPGYKLAELGGKNSSQVLSTWAPGARVVKAFNTLLAAVLAQDPAQSGGRRVVFVSGDDADAKAEVIALTDLLGFASIDLGSLEVGGYLQQFPGGPLPAVNLVKLG</sequence>
<dbReference type="AlphaFoldDB" id="A0A7X2LUZ8"/>